<organism evidence="5 6">
    <name type="scientific">Caenorhabditis tropicalis</name>
    <dbReference type="NCBI Taxonomy" id="1561998"/>
    <lineage>
        <taxon>Eukaryota</taxon>
        <taxon>Metazoa</taxon>
        <taxon>Ecdysozoa</taxon>
        <taxon>Nematoda</taxon>
        <taxon>Chromadorea</taxon>
        <taxon>Rhabditida</taxon>
        <taxon>Rhabditina</taxon>
        <taxon>Rhabditomorpha</taxon>
        <taxon>Rhabditoidea</taxon>
        <taxon>Rhabditidae</taxon>
        <taxon>Peloderinae</taxon>
        <taxon>Caenorhabditis</taxon>
    </lineage>
</organism>
<dbReference type="WBParaSite" id="Csp11.Scaffold630.g18959.t2">
    <property type="protein sequence ID" value="Csp11.Scaffold630.g18959.t2"/>
    <property type="gene ID" value="Csp11.Scaffold630.g18959"/>
</dbReference>
<dbReference type="InterPro" id="IPR019318">
    <property type="entry name" value="Gua_nucleotide_exch_fac_Ric8"/>
</dbReference>
<evidence type="ECO:0000313" key="5">
    <source>
        <dbReference type="Proteomes" id="UP000095282"/>
    </source>
</evidence>
<keyword evidence="5" id="KW-1185">Reference proteome</keyword>
<dbReference type="Proteomes" id="UP000095282">
    <property type="component" value="Unplaced"/>
</dbReference>
<evidence type="ECO:0000313" key="6">
    <source>
        <dbReference type="WBParaSite" id="Csp11.Scaffold630.g18959.t2"/>
    </source>
</evidence>
<dbReference type="Pfam" id="PF10165">
    <property type="entry name" value="Ric8"/>
    <property type="match status" value="1"/>
</dbReference>
<reference evidence="6" key="1">
    <citation type="submission" date="2016-11" db="UniProtKB">
        <authorList>
            <consortium name="WormBaseParasite"/>
        </authorList>
    </citation>
    <scope>IDENTIFICATION</scope>
</reference>
<dbReference type="GO" id="GO:0007186">
    <property type="term" value="P:G protein-coupled receptor signaling pathway"/>
    <property type="evidence" value="ECO:0007669"/>
    <property type="project" value="TreeGrafter"/>
</dbReference>
<dbReference type="Pfam" id="PF15880">
    <property type="entry name" value="NDUFV3"/>
    <property type="match status" value="1"/>
</dbReference>
<dbReference type="Gene3D" id="3.30.900.10">
    <property type="entry name" value="HORMA domain"/>
    <property type="match status" value="1"/>
</dbReference>
<feature type="domain" description="HORMA" evidence="4">
    <location>
        <begin position="327"/>
        <end position="511"/>
    </location>
</feature>
<protein>
    <submittedName>
        <fullName evidence="6">NADH dehydrogenase [ubiquinone] flavoprotein 3, mitochondrial</fullName>
    </submittedName>
</protein>
<dbReference type="PROSITE" id="PS50815">
    <property type="entry name" value="HORMA"/>
    <property type="match status" value="1"/>
</dbReference>
<dbReference type="SUPFAM" id="SSF56019">
    <property type="entry name" value="The spindle assembly checkpoint protein mad2"/>
    <property type="match status" value="1"/>
</dbReference>
<evidence type="ECO:0000256" key="1">
    <source>
        <dbReference type="ARBA" id="ARBA00009049"/>
    </source>
</evidence>
<dbReference type="AlphaFoldDB" id="A0A1I7USP7"/>
<proteinExistence type="inferred from homology"/>
<comment type="similarity">
    <text evidence="1">Belongs to the synembryn family.</text>
</comment>
<dbReference type="InterPro" id="IPR036570">
    <property type="entry name" value="HORMA_dom_sf"/>
</dbReference>
<evidence type="ECO:0000256" key="2">
    <source>
        <dbReference type="ARBA" id="ARBA00022658"/>
    </source>
</evidence>
<dbReference type="InterPro" id="IPR003511">
    <property type="entry name" value="HORMA_dom"/>
</dbReference>
<keyword evidence="3" id="KW-0143">Chaperone</keyword>
<dbReference type="InterPro" id="IPR026193">
    <property type="entry name" value="NDUFV3"/>
</dbReference>
<dbReference type="STRING" id="1561998.A0A1I7USP7"/>
<name>A0A1I7USP7_9PELO</name>
<sequence length="517" mass="59006">MNRLVVISARRMASAAPKTSTGIEHAEKAKQVAGGKPDWSLYKCDDYLKFDKYSYAHAEITMNKARVPQPTNRKADVLPKALGEEIAKYVARDELTAILLETVRLMSRDKEGLEGFLNVELCNQVIYFAGLTRRETPPSKLYALMEAQKCLINTMFHSKRMRDQFFANPIHAENLRFYLGEFSDDRRKVCPFPWIREMNAAQASEIWFFYNRVAFIATAMDREFQKKWANEPGLIDDLISAVENILGKETLGRQDLNRANEALKTFFNVFCHFHNDVVSIDEKHAKKVTRILREIICSDTVGEDMIMSAIHAISVPPLPIVLSVWCQDPKNTVGEEDDDVIDLVRDYKDMHLTEAILMALDRQLKYAIHLLNTKTPVNGVNTEANTVTDLCGPYFQALARLCVESKHARRYCRIRVSNLEIFGFFGENAHRVKDEKKIRQEMSDVLRQITASVSFLPCLEEPVSFDVLIYTGKETEAPEDWTESGACLIPNHETVQLRSFSTSVHGVNTNVQYKADF</sequence>
<dbReference type="eggNOG" id="KOG4464">
    <property type="taxonomic scope" value="Eukaryota"/>
</dbReference>
<evidence type="ECO:0000256" key="3">
    <source>
        <dbReference type="ARBA" id="ARBA00023186"/>
    </source>
</evidence>
<dbReference type="GO" id="GO:0005739">
    <property type="term" value="C:mitochondrion"/>
    <property type="evidence" value="ECO:0007669"/>
    <property type="project" value="InterPro"/>
</dbReference>
<keyword evidence="2" id="KW-0344">Guanine-nucleotide releasing factor</keyword>
<accession>A0A1I7USP7</accession>
<dbReference type="PANTHER" id="PTHR12425">
    <property type="entry name" value="SYNEMBRYN"/>
    <property type="match status" value="1"/>
</dbReference>
<dbReference type="GO" id="GO:0045271">
    <property type="term" value="C:respiratory chain complex I"/>
    <property type="evidence" value="ECO:0007669"/>
    <property type="project" value="InterPro"/>
</dbReference>
<dbReference type="GO" id="GO:0005085">
    <property type="term" value="F:guanyl-nucleotide exchange factor activity"/>
    <property type="evidence" value="ECO:0007669"/>
    <property type="project" value="UniProtKB-KW"/>
</dbReference>
<evidence type="ECO:0000259" key="4">
    <source>
        <dbReference type="PROSITE" id="PS50815"/>
    </source>
</evidence>
<dbReference type="GO" id="GO:0001965">
    <property type="term" value="F:G-protein alpha-subunit binding"/>
    <property type="evidence" value="ECO:0007669"/>
    <property type="project" value="TreeGrafter"/>
</dbReference>
<dbReference type="PANTHER" id="PTHR12425:SF5">
    <property type="entry name" value="SYNEMBRYN"/>
    <property type="match status" value="1"/>
</dbReference>